<keyword evidence="2 6" id="KW-0678">Repressor</keyword>
<dbReference type="AlphaFoldDB" id="A0AAV8T817"/>
<accession>A0AAV8T817</accession>
<reference evidence="8 9" key="1">
    <citation type="submission" date="2021-09" db="EMBL/GenBank/DDBJ databases">
        <title>Genomic insights and catalytic innovation underlie evolution of tropane alkaloids biosynthesis.</title>
        <authorList>
            <person name="Wang Y.-J."/>
            <person name="Tian T."/>
            <person name="Huang J.-P."/>
            <person name="Huang S.-X."/>
        </authorList>
    </citation>
    <scope>NUCLEOTIDE SEQUENCE [LARGE SCALE GENOMIC DNA]</scope>
    <source>
        <strain evidence="8">KIB-2018</strain>
        <tissue evidence="8">Leaf</tissue>
    </source>
</reference>
<keyword evidence="5 6" id="KW-0539">Nucleus</keyword>
<evidence type="ECO:0000256" key="6">
    <source>
        <dbReference type="RuleBase" id="RU367028"/>
    </source>
</evidence>
<proteinExistence type="predicted"/>
<dbReference type="GO" id="GO:0005634">
    <property type="term" value="C:nucleus"/>
    <property type="evidence" value="ECO:0007669"/>
    <property type="project" value="UniProtKB-SubCell"/>
</dbReference>
<evidence type="ECO:0000313" key="8">
    <source>
        <dbReference type="EMBL" id="KAJ8762360.1"/>
    </source>
</evidence>
<name>A0AAV8T817_9ROSI</name>
<comment type="function">
    <text evidence="6">Transcriptional repressor that regulates multiple aspects of plant growth and development.</text>
</comment>
<dbReference type="InterPro" id="IPR038933">
    <property type="entry name" value="Ovate"/>
</dbReference>
<dbReference type="PANTHER" id="PTHR33057">
    <property type="entry name" value="TRANSCRIPTION REPRESSOR OFP7-RELATED"/>
    <property type="match status" value="1"/>
</dbReference>
<keyword evidence="9" id="KW-1185">Reference proteome</keyword>
<gene>
    <name evidence="8" type="ORF">K2173_007518</name>
</gene>
<evidence type="ECO:0000256" key="2">
    <source>
        <dbReference type="ARBA" id="ARBA00022491"/>
    </source>
</evidence>
<keyword evidence="3 6" id="KW-0805">Transcription regulation</keyword>
<dbReference type="NCBIfam" id="TIGR01568">
    <property type="entry name" value="A_thal_3678"/>
    <property type="match status" value="1"/>
</dbReference>
<dbReference type="PANTHER" id="PTHR33057:SF224">
    <property type="entry name" value="TRANSCRIPTION REPRESSOR"/>
    <property type="match status" value="1"/>
</dbReference>
<evidence type="ECO:0000256" key="4">
    <source>
        <dbReference type="ARBA" id="ARBA00023163"/>
    </source>
</evidence>
<sequence>MSKRLKLKISRVITSFQLCRRAKIPSSVVNPVSRCPSSSKPKSSVDGFNRAGAAERWFFKRHPLRKVNCVAGCSSGSRSLSPEYFSGEKIGNYLNMPCTSFGDRSDGDASPIIVTPIKSSYISNKRTRRTSSLSTEDGFSFIQESEEIEETTEETEALLFSSRSFSYDSSHECSLESEANCSVNEVINPTMRKAINNNIQKVLGKRNQVTRTRKGSSQLEILSQARTSFVQRINEESSDSGKMRESVAVVKKSENPYEDFKTSMLEMILEKQMYEVRDLEELLECFLCLNSKQYHEIIVDVFSEIWDLLFCESFLKNC</sequence>
<dbReference type="EMBL" id="JAIWQS010000006">
    <property type="protein sequence ID" value="KAJ8762360.1"/>
    <property type="molecule type" value="Genomic_DNA"/>
</dbReference>
<comment type="subcellular location">
    <subcellularLocation>
        <location evidence="1 6">Nucleus</location>
    </subcellularLocation>
</comment>
<dbReference type="Proteomes" id="UP001159364">
    <property type="component" value="Linkage Group LG06"/>
</dbReference>
<feature type="domain" description="OVATE" evidence="7">
    <location>
        <begin position="249"/>
        <end position="308"/>
    </location>
</feature>
<dbReference type="Pfam" id="PF04844">
    <property type="entry name" value="Ovate"/>
    <property type="match status" value="1"/>
</dbReference>
<evidence type="ECO:0000256" key="5">
    <source>
        <dbReference type="ARBA" id="ARBA00023242"/>
    </source>
</evidence>
<dbReference type="InterPro" id="IPR006458">
    <property type="entry name" value="Ovate_C"/>
</dbReference>
<dbReference type="PROSITE" id="PS51754">
    <property type="entry name" value="OVATE"/>
    <property type="match status" value="1"/>
</dbReference>
<organism evidence="8 9">
    <name type="scientific">Erythroxylum novogranatense</name>
    <dbReference type="NCBI Taxonomy" id="1862640"/>
    <lineage>
        <taxon>Eukaryota</taxon>
        <taxon>Viridiplantae</taxon>
        <taxon>Streptophyta</taxon>
        <taxon>Embryophyta</taxon>
        <taxon>Tracheophyta</taxon>
        <taxon>Spermatophyta</taxon>
        <taxon>Magnoliopsida</taxon>
        <taxon>eudicotyledons</taxon>
        <taxon>Gunneridae</taxon>
        <taxon>Pentapetalae</taxon>
        <taxon>rosids</taxon>
        <taxon>fabids</taxon>
        <taxon>Malpighiales</taxon>
        <taxon>Erythroxylaceae</taxon>
        <taxon>Erythroxylum</taxon>
    </lineage>
</organism>
<comment type="caution">
    <text evidence="8">The sequence shown here is derived from an EMBL/GenBank/DDBJ whole genome shotgun (WGS) entry which is preliminary data.</text>
</comment>
<dbReference type="GO" id="GO:0045892">
    <property type="term" value="P:negative regulation of DNA-templated transcription"/>
    <property type="evidence" value="ECO:0007669"/>
    <property type="project" value="UniProtKB-UniRule"/>
</dbReference>
<evidence type="ECO:0000256" key="3">
    <source>
        <dbReference type="ARBA" id="ARBA00023015"/>
    </source>
</evidence>
<keyword evidence="4 6" id="KW-0804">Transcription</keyword>
<protein>
    <recommendedName>
        <fullName evidence="6">Transcription repressor</fullName>
    </recommendedName>
    <alternativeName>
        <fullName evidence="6">Ovate family protein</fullName>
    </alternativeName>
</protein>
<evidence type="ECO:0000256" key="1">
    <source>
        <dbReference type="ARBA" id="ARBA00004123"/>
    </source>
</evidence>
<evidence type="ECO:0000259" key="7">
    <source>
        <dbReference type="PROSITE" id="PS51754"/>
    </source>
</evidence>
<evidence type="ECO:0000313" key="9">
    <source>
        <dbReference type="Proteomes" id="UP001159364"/>
    </source>
</evidence>